<gene>
    <name evidence="4" type="ORF">EK21DRAFT_73166</name>
</gene>
<evidence type="ECO:0000256" key="3">
    <source>
        <dbReference type="SAM" id="SignalP"/>
    </source>
</evidence>
<feature type="chain" id="PRO_5040438189" description="DUF3494 domain-containing protein" evidence="3">
    <location>
        <begin position="24"/>
        <end position="228"/>
    </location>
</feature>
<comment type="caution">
    <text evidence="4">The sequence shown here is derived from an EMBL/GenBank/DDBJ whole genome shotgun (WGS) entry which is preliminary data.</text>
</comment>
<keyword evidence="2 3" id="KW-0732">Signal</keyword>
<dbReference type="Proteomes" id="UP000799777">
    <property type="component" value="Unassembled WGS sequence"/>
</dbReference>
<sequence length="228" mass="22749">MHFNPRFLALILAISGLNGQVLAQIDLGTAAVYGMIASSAITNTGTTNVDGQIGISPADASSVTGFPPDRAIITGAVATQAKQDAQTAYDAARSIAPTRDLTGQDLGGQTLFAGIYFFSSSAGIAASTLTLDAQGDPNAQVVFQIGSTLTTASNTAVAIIDGARACKVFWQIGSSATLGSGTTFVGSILAQASVTLVTGASANGGLYALTAAITLDSNQISAPGQCPA</sequence>
<evidence type="ECO:0000313" key="4">
    <source>
        <dbReference type="EMBL" id="KAF2026930.1"/>
    </source>
</evidence>
<protein>
    <recommendedName>
        <fullName evidence="6">DUF3494 domain-containing protein</fullName>
    </recommendedName>
</protein>
<reference evidence="4" key="1">
    <citation type="journal article" date="2020" name="Stud. Mycol.">
        <title>101 Dothideomycetes genomes: a test case for predicting lifestyles and emergence of pathogens.</title>
        <authorList>
            <person name="Haridas S."/>
            <person name="Albert R."/>
            <person name="Binder M."/>
            <person name="Bloem J."/>
            <person name="Labutti K."/>
            <person name="Salamov A."/>
            <person name="Andreopoulos B."/>
            <person name="Baker S."/>
            <person name="Barry K."/>
            <person name="Bills G."/>
            <person name="Bluhm B."/>
            <person name="Cannon C."/>
            <person name="Castanera R."/>
            <person name="Culley D."/>
            <person name="Daum C."/>
            <person name="Ezra D."/>
            <person name="Gonzalez J."/>
            <person name="Henrissat B."/>
            <person name="Kuo A."/>
            <person name="Liang C."/>
            <person name="Lipzen A."/>
            <person name="Lutzoni F."/>
            <person name="Magnuson J."/>
            <person name="Mondo S."/>
            <person name="Nolan M."/>
            <person name="Ohm R."/>
            <person name="Pangilinan J."/>
            <person name="Park H.-J."/>
            <person name="Ramirez L."/>
            <person name="Alfaro M."/>
            <person name="Sun H."/>
            <person name="Tritt A."/>
            <person name="Yoshinaga Y."/>
            <person name="Zwiers L.-H."/>
            <person name="Turgeon B."/>
            <person name="Goodwin S."/>
            <person name="Spatafora J."/>
            <person name="Crous P."/>
            <person name="Grigoriev I."/>
        </authorList>
    </citation>
    <scope>NUCLEOTIDE SEQUENCE</scope>
    <source>
        <strain evidence="4">CBS 110217</strain>
    </source>
</reference>
<evidence type="ECO:0000256" key="2">
    <source>
        <dbReference type="ARBA" id="ARBA00022729"/>
    </source>
</evidence>
<proteinExistence type="inferred from homology"/>
<keyword evidence="5" id="KW-1185">Reference proteome</keyword>
<dbReference type="InterPro" id="IPR021884">
    <property type="entry name" value="Ice-bd_prot"/>
</dbReference>
<evidence type="ECO:0000256" key="1">
    <source>
        <dbReference type="ARBA" id="ARBA00005445"/>
    </source>
</evidence>
<comment type="similarity">
    <text evidence="1">Belongs to the ice-binding protein family.</text>
</comment>
<evidence type="ECO:0008006" key="6">
    <source>
        <dbReference type="Google" id="ProtNLM"/>
    </source>
</evidence>
<dbReference type="OrthoDB" id="10264374at2759"/>
<accession>A0A9P4H4F8</accession>
<evidence type="ECO:0000313" key="5">
    <source>
        <dbReference type="Proteomes" id="UP000799777"/>
    </source>
</evidence>
<organism evidence="4 5">
    <name type="scientific">Setomelanomma holmii</name>
    <dbReference type="NCBI Taxonomy" id="210430"/>
    <lineage>
        <taxon>Eukaryota</taxon>
        <taxon>Fungi</taxon>
        <taxon>Dikarya</taxon>
        <taxon>Ascomycota</taxon>
        <taxon>Pezizomycotina</taxon>
        <taxon>Dothideomycetes</taxon>
        <taxon>Pleosporomycetidae</taxon>
        <taxon>Pleosporales</taxon>
        <taxon>Pleosporineae</taxon>
        <taxon>Phaeosphaeriaceae</taxon>
        <taxon>Setomelanomma</taxon>
    </lineage>
</organism>
<dbReference type="EMBL" id="ML978234">
    <property type="protein sequence ID" value="KAF2026930.1"/>
    <property type="molecule type" value="Genomic_DNA"/>
</dbReference>
<dbReference type="Pfam" id="PF11999">
    <property type="entry name" value="Ice_binding"/>
    <property type="match status" value="1"/>
</dbReference>
<feature type="signal peptide" evidence="3">
    <location>
        <begin position="1"/>
        <end position="23"/>
    </location>
</feature>
<name>A0A9P4H4F8_9PLEO</name>
<dbReference type="AlphaFoldDB" id="A0A9P4H4F8"/>